<protein>
    <submittedName>
        <fullName evidence="2">Uncharacterized protein</fullName>
    </submittedName>
</protein>
<gene>
    <name evidence="2" type="ORF">ASPCAL13948</name>
</gene>
<proteinExistence type="predicted"/>
<keyword evidence="1" id="KW-0812">Transmembrane</keyword>
<accession>A0A0U5GHE5</accession>
<reference evidence="3" key="1">
    <citation type="journal article" date="2016" name="Genome Announc.">
        <title>Draft genome sequences of fungus Aspergillus calidoustus.</title>
        <authorList>
            <person name="Horn F."/>
            <person name="Linde J."/>
            <person name="Mattern D.J."/>
            <person name="Walther G."/>
            <person name="Guthke R."/>
            <person name="Scherlach K."/>
            <person name="Martin K."/>
            <person name="Brakhage A.A."/>
            <person name="Petzke L."/>
            <person name="Valiante V."/>
        </authorList>
    </citation>
    <scope>NUCLEOTIDE SEQUENCE [LARGE SCALE GENOMIC DNA]</scope>
    <source>
        <strain evidence="3">SF006504</strain>
    </source>
</reference>
<keyword evidence="3" id="KW-1185">Reference proteome</keyword>
<evidence type="ECO:0000313" key="3">
    <source>
        <dbReference type="Proteomes" id="UP000054771"/>
    </source>
</evidence>
<dbReference type="OMA" id="NGYAGKY"/>
<dbReference type="STRING" id="454130.A0A0U5GHE5"/>
<evidence type="ECO:0000313" key="2">
    <source>
        <dbReference type="EMBL" id="CEL10839.1"/>
    </source>
</evidence>
<keyword evidence="1" id="KW-0472">Membrane</keyword>
<dbReference type="EMBL" id="CDMC01000021">
    <property type="protein sequence ID" value="CEL10839.1"/>
    <property type="molecule type" value="Genomic_DNA"/>
</dbReference>
<dbReference type="Gene3D" id="1.20.58.340">
    <property type="entry name" value="Magnesium transport protein CorA, transmembrane region"/>
    <property type="match status" value="1"/>
</dbReference>
<evidence type="ECO:0000256" key="1">
    <source>
        <dbReference type="SAM" id="Phobius"/>
    </source>
</evidence>
<keyword evidence="1" id="KW-1133">Transmembrane helix</keyword>
<dbReference type="Proteomes" id="UP000054771">
    <property type="component" value="Unassembled WGS sequence"/>
</dbReference>
<feature type="transmembrane region" description="Helical" evidence="1">
    <location>
        <begin position="43"/>
        <end position="62"/>
    </location>
</feature>
<feature type="transmembrane region" description="Helical" evidence="1">
    <location>
        <begin position="82"/>
        <end position="105"/>
    </location>
</feature>
<name>A0A0U5GHE5_ASPCI</name>
<organism evidence="2 3">
    <name type="scientific">Aspergillus calidoustus</name>
    <dbReference type="NCBI Taxonomy" id="454130"/>
    <lineage>
        <taxon>Eukaryota</taxon>
        <taxon>Fungi</taxon>
        <taxon>Dikarya</taxon>
        <taxon>Ascomycota</taxon>
        <taxon>Pezizomycotina</taxon>
        <taxon>Eurotiomycetes</taxon>
        <taxon>Eurotiomycetidae</taxon>
        <taxon>Eurotiales</taxon>
        <taxon>Aspergillaceae</taxon>
        <taxon>Aspergillus</taxon>
        <taxon>Aspergillus subgen. Nidulantes</taxon>
    </lineage>
</organism>
<dbReference type="OrthoDB" id="5207033at2759"/>
<dbReference type="AlphaFoldDB" id="A0A0U5GHE5"/>
<sequence length="150" mass="16422">METQQSVIFNLIAQMDGMVNIGLAKDSKEIAAASKRDSSAMKIVAVLTTAFLPGTFMATFFAMPLFNWSETSINNVANKHFWIYWAVTGPLTVAVVAGVASWAFLQRRRAERVAQLARRGTGIGFASDDEMEGTGAALTKRRGRGWFGIR</sequence>